<gene>
    <name evidence="2" type="ORF">BN9_114980</name>
    <name evidence="3" type="ORF">BN9_122110</name>
</gene>
<dbReference type="Proteomes" id="UP000053237">
    <property type="component" value="Unassembled WGS sequence"/>
</dbReference>
<protein>
    <submittedName>
        <fullName evidence="2">Uncharacterized protein</fullName>
    </submittedName>
</protein>
<dbReference type="InParanoid" id="A0A024FUM9"/>
<dbReference type="EMBL" id="CAIX01000505">
    <property type="protein sequence ID" value="CCI11012.1"/>
    <property type="molecule type" value="Genomic_DNA"/>
</dbReference>
<accession>A0A024FUM9</accession>
<evidence type="ECO:0000313" key="4">
    <source>
        <dbReference type="Proteomes" id="UP000053237"/>
    </source>
</evidence>
<evidence type="ECO:0000313" key="2">
    <source>
        <dbReference type="EMBL" id="CCI10746.1"/>
    </source>
</evidence>
<feature type="chain" id="PRO_5007368447" evidence="1">
    <location>
        <begin position="20"/>
        <end position="173"/>
    </location>
</feature>
<dbReference type="EMBL" id="CAIX01000377">
    <property type="protein sequence ID" value="CCI10746.1"/>
    <property type="molecule type" value="Genomic_DNA"/>
</dbReference>
<feature type="signal peptide" evidence="1">
    <location>
        <begin position="1"/>
        <end position="19"/>
    </location>
</feature>
<dbReference type="AlphaFoldDB" id="A0A024FUM9"/>
<evidence type="ECO:0000313" key="3">
    <source>
        <dbReference type="EMBL" id="CCI11012.1"/>
    </source>
</evidence>
<keyword evidence="4" id="KW-1185">Reference proteome</keyword>
<sequence length="173" mass="19096">MVSLSLLTSVLALVTFGNADVAVRYLKSSTQNAAPKGGATSVQFIDGTCPDDTQLTTNYRINCNSQPNGEGCVKMHTDALRSIITSLLKTEDISTAEGLKMRELAPLVQKFFSGYPGDRAKEDEKEQYIRDLYKYLPAAIPASLEQSNFGLKVIHPFFLARFANFFLNRCKTS</sequence>
<keyword evidence="1" id="KW-0732">Signal</keyword>
<proteinExistence type="predicted"/>
<organism evidence="2 4">
    <name type="scientific">Albugo candida</name>
    <dbReference type="NCBI Taxonomy" id="65357"/>
    <lineage>
        <taxon>Eukaryota</taxon>
        <taxon>Sar</taxon>
        <taxon>Stramenopiles</taxon>
        <taxon>Oomycota</taxon>
        <taxon>Peronosporomycetes</taxon>
        <taxon>Albuginales</taxon>
        <taxon>Albuginaceae</taxon>
        <taxon>Albugo</taxon>
    </lineage>
</organism>
<reference evidence="2 4" key="1">
    <citation type="submission" date="2012-05" db="EMBL/GenBank/DDBJ databases">
        <title>Recombination and specialization in a pathogen metapopulation.</title>
        <authorList>
            <person name="Gardiner A."/>
            <person name="Kemen E."/>
            <person name="Schultz-Larsen T."/>
            <person name="MacLean D."/>
            <person name="Van Oosterhout C."/>
            <person name="Jones J.D.G."/>
        </authorList>
    </citation>
    <scope>NUCLEOTIDE SEQUENCE [LARGE SCALE GENOMIC DNA]</scope>
    <source>
        <strain evidence="2 4">Ac Nc2</strain>
    </source>
</reference>
<evidence type="ECO:0000256" key="1">
    <source>
        <dbReference type="SAM" id="SignalP"/>
    </source>
</evidence>
<name>A0A024FUM9_9STRA</name>
<comment type="caution">
    <text evidence="2">The sequence shown here is derived from an EMBL/GenBank/DDBJ whole genome shotgun (WGS) entry which is preliminary data.</text>
</comment>